<sequence length="496" mass="54418">MAAPCTVHCRAPEESSMPRIALFGFGKHLWPSVERTRHFYERALSSRFSLVSVDEDAPLPGDVDAVLSFNSRRTWMDRPRVDLPHVFAMHGGPILDQGFLATHLDRLERTDALLINCTSDAAIFRDVFDGPTPHLCHLPLPVDPGVFHPRERQECRELLGVEGYDVVVGFVGRLVPQKNAHLFLRMLARLRERLHPRRVAGVVVGNYWVDYPVLGYTPGYQQEMGRIITTLGLGEDLFYFPANLTDEDLASTYGALDVLVHPTHSIDENFGYTPVEAMACGTPVVGAAYGGLKDTVLPGETGFLMPTWTTRTGLRSDVLGGVEALARVLTEPGLRQRLSEGALRRATTDYGEPACARILCDAVSGAIEARRTGPSAPLRLKPRPPEPPPSGLLPPTPGFPWEHYAREVSHYASTPAPVPGEHSRLWVSAPLVEEAPGTVRLDDPAWPARFTLEPPDAALVSRCREPVAVATLKAEGAWDAARAAHWVREGLLVSSD</sequence>
<dbReference type="InterPro" id="IPR050194">
    <property type="entry name" value="Glycosyltransferase_grp1"/>
</dbReference>
<keyword evidence="3" id="KW-0808">Transferase</keyword>
<evidence type="ECO:0000259" key="2">
    <source>
        <dbReference type="Pfam" id="PF00534"/>
    </source>
</evidence>
<dbReference type="SUPFAM" id="SSF53756">
    <property type="entry name" value="UDP-Glycosyltransferase/glycogen phosphorylase"/>
    <property type="match status" value="1"/>
</dbReference>
<evidence type="ECO:0000313" key="4">
    <source>
        <dbReference type="Proteomes" id="UP000267003"/>
    </source>
</evidence>
<dbReference type="PANTHER" id="PTHR45947">
    <property type="entry name" value="SULFOQUINOVOSYL TRANSFERASE SQD2"/>
    <property type="match status" value="1"/>
</dbReference>
<dbReference type="Proteomes" id="UP000267003">
    <property type="component" value="Unassembled WGS sequence"/>
</dbReference>
<name>A0A3A8QIC5_9BACT</name>
<dbReference type="InterPro" id="IPR001296">
    <property type="entry name" value="Glyco_trans_1"/>
</dbReference>
<dbReference type="AlphaFoldDB" id="A0A3A8QIC5"/>
<protein>
    <submittedName>
        <fullName evidence="3">Glycosyltransferase</fullName>
    </submittedName>
</protein>
<dbReference type="EMBL" id="RAWK01000071">
    <property type="protein sequence ID" value="RKH67471.1"/>
    <property type="molecule type" value="Genomic_DNA"/>
</dbReference>
<dbReference type="Gene3D" id="3.40.50.2000">
    <property type="entry name" value="Glycogen Phosphorylase B"/>
    <property type="match status" value="1"/>
</dbReference>
<comment type="caution">
    <text evidence="3">The sequence shown here is derived from an EMBL/GenBank/DDBJ whole genome shotgun (WGS) entry which is preliminary data.</text>
</comment>
<dbReference type="GO" id="GO:0016758">
    <property type="term" value="F:hexosyltransferase activity"/>
    <property type="evidence" value="ECO:0007669"/>
    <property type="project" value="TreeGrafter"/>
</dbReference>
<proteinExistence type="predicted"/>
<dbReference type="PANTHER" id="PTHR45947:SF3">
    <property type="entry name" value="SULFOQUINOVOSYL TRANSFERASE SQD2"/>
    <property type="match status" value="1"/>
</dbReference>
<reference evidence="4" key="1">
    <citation type="submission" date="2018-09" db="EMBL/GenBank/DDBJ databases">
        <authorList>
            <person name="Livingstone P.G."/>
            <person name="Whitworth D.E."/>
        </authorList>
    </citation>
    <scope>NUCLEOTIDE SEQUENCE [LARGE SCALE GENOMIC DNA]</scope>
    <source>
        <strain evidence="4">AB050A</strain>
    </source>
</reference>
<gene>
    <name evidence="3" type="ORF">D7W81_13940</name>
</gene>
<feature type="region of interest" description="Disordered" evidence="1">
    <location>
        <begin position="373"/>
        <end position="397"/>
    </location>
</feature>
<evidence type="ECO:0000313" key="3">
    <source>
        <dbReference type="EMBL" id="RKH67471.1"/>
    </source>
</evidence>
<dbReference type="Pfam" id="PF00534">
    <property type="entry name" value="Glycos_transf_1"/>
    <property type="match status" value="1"/>
</dbReference>
<feature type="compositionally biased region" description="Pro residues" evidence="1">
    <location>
        <begin position="385"/>
        <end position="397"/>
    </location>
</feature>
<organism evidence="3 4">
    <name type="scientific">Corallococcus aberystwythensis</name>
    <dbReference type="NCBI Taxonomy" id="2316722"/>
    <lineage>
        <taxon>Bacteria</taxon>
        <taxon>Pseudomonadati</taxon>
        <taxon>Myxococcota</taxon>
        <taxon>Myxococcia</taxon>
        <taxon>Myxococcales</taxon>
        <taxon>Cystobacterineae</taxon>
        <taxon>Myxococcaceae</taxon>
        <taxon>Corallococcus</taxon>
    </lineage>
</organism>
<accession>A0A3A8QIC5</accession>
<feature type="domain" description="Glycosyl transferase family 1" evidence="2">
    <location>
        <begin position="162"/>
        <end position="307"/>
    </location>
</feature>
<keyword evidence="4" id="KW-1185">Reference proteome</keyword>
<evidence type="ECO:0000256" key="1">
    <source>
        <dbReference type="SAM" id="MobiDB-lite"/>
    </source>
</evidence>
<dbReference type="CDD" id="cd03801">
    <property type="entry name" value="GT4_PimA-like"/>
    <property type="match status" value="1"/>
</dbReference>